<feature type="chain" id="PRO_5022756025" description="PEP-CTERM protein-sorting domain-containing protein" evidence="1">
    <location>
        <begin position="30"/>
        <end position="731"/>
    </location>
</feature>
<dbReference type="AlphaFoldDB" id="A0A5C5ZUN4"/>
<dbReference type="RefSeq" id="WP_146397925.1">
    <property type="nucleotide sequence ID" value="NZ_SJPQ01000001.1"/>
</dbReference>
<reference evidence="2 3" key="1">
    <citation type="submission" date="2019-02" db="EMBL/GenBank/DDBJ databases">
        <title>Deep-cultivation of Planctomycetes and their phenomic and genomic characterization uncovers novel biology.</title>
        <authorList>
            <person name="Wiegand S."/>
            <person name="Jogler M."/>
            <person name="Boedeker C."/>
            <person name="Pinto D."/>
            <person name="Vollmers J."/>
            <person name="Rivas-Marin E."/>
            <person name="Kohn T."/>
            <person name="Peeters S.H."/>
            <person name="Heuer A."/>
            <person name="Rast P."/>
            <person name="Oberbeckmann S."/>
            <person name="Bunk B."/>
            <person name="Jeske O."/>
            <person name="Meyerdierks A."/>
            <person name="Storesund J.E."/>
            <person name="Kallscheuer N."/>
            <person name="Luecker S."/>
            <person name="Lage O.M."/>
            <person name="Pohl T."/>
            <person name="Merkel B.J."/>
            <person name="Hornburger P."/>
            <person name="Mueller R.-W."/>
            <person name="Bruemmer F."/>
            <person name="Labrenz M."/>
            <person name="Spormann A.M."/>
            <person name="Op Den Camp H."/>
            <person name="Overmann J."/>
            <person name="Amann R."/>
            <person name="Jetten M.S.M."/>
            <person name="Mascher T."/>
            <person name="Medema M.H."/>
            <person name="Devos D.P."/>
            <person name="Kaster A.-K."/>
            <person name="Ovreas L."/>
            <person name="Rohde M."/>
            <person name="Galperin M.Y."/>
            <person name="Jogler C."/>
        </authorList>
    </citation>
    <scope>NUCLEOTIDE SEQUENCE [LARGE SCALE GENOMIC DNA]</scope>
    <source>
        <strain evidence="2 3">Mal64</strain>
    </source>
</reference>
<comment type="caution">
    <text evidence="2">The sequence shown here is derived from an EMBL/GenBank/DDBJ whole genome shotgun (WGS) entry which is preliminary data.</text>
</comment>
<dbReference type="NCBIfam" id="TIGR02595">
    <property type="entry name" value="PEP_CTERM"/>
    <property type="match status" value="1"/>
</dbReference>
<evidence type="ECO:0000313" key="2">
    <source>
        <dbReference type="EMBL" id="TWT90758.1"/>
    </source>
</evidence>
<keyword evidence="3" id="KW-1185">Reference proteome</keyword>
<dbReference type="InterPro" id="IPR018247">
    <property type="entry name" value="EF_Hand_1_Ca_BS"/>
</dbReference>
<feature type="signal peptide" evidence="1">
    <location>
        <begin position="1"/>
        <end position="29"/>
    </location>
</feature>
<protein>
    <recommendedName>
        <fullName evidence="4">PEP-CTERM protein-sorting domain-containing protein</fullName>
    </recommendedName>
</protein>
<evidence type="ECO:0008006" key="4">
    <source>
        <dbReference type="Google" id="ProtNLM"/>
    </source>
</evidence>
<evidence type="ECO:0000256" key="1">
    <source>
        <dbReference type="SAM" id="SignalP"/>
    </source>
</evidence>
<organism evidence="2 3">
    <name type="scientific">Pseudobythopirellula maris</name>
    <dbReference type="NCBI Taxonomy" id="2527991"/>
    <lineage>
        <taxon>Bacteria</taxon>
        <taxon>Pseudomonadati</taxon>
        <taxon>Planctomycetota</taxon>
        <taxon>Planctomycetia</taxon>
        <taxon>Pirellulales</taxon>
        <taxon>Lacipirellulaceae</taxon>
        <taxon>Pseudobythopirellula</taxon>
    </lineage>
</organism>
<dbReference type="Proteomes" id="UP000315440">
    <property type="component" value="Unassembled WGS sequence"/>
</dbReference>
<accession>A0A5C5ZUN4</accession>
<dbReference type="EMBL" id="SJPQ01000001">
    <property type="protein sequence ID" value="TWT90758.1"/>
    <property type="molecule type" value="Genomic_DNA"/>
</dbReference>
<proteinExistence type="predicted"/>
<gene>
    <name evidence="2" type="ORF">Mal64_11550</name>
</gene>
<sequence precursor="true">MAAPQIRQAWRPFLSAVAFALTIASAHGAAAQQVFYSHTSGVGGDGFVWDDDFEPGPNNLGDGNEFYTPDGVYYFNYSGNVSYFDDSYQAAGASGLIDGDAWWGNPLDDGGYQVGMYFEEFSTVETLSFDFSWALAGQDAPTEIYFDVSDYTANEGQGAYTSVYVELDQTFNAGAAFGGFDGAAGHVTFDINELSDDGEGTPFSVISEFYLYLDEILTTSGTGEFAIDNVSINGAVLGDSRVFPSVNGGTVNVSGSSILTSLVREEGVWDYGLSFTNAGSVATTFSTELLPGGDLGDPGQPTGEPLLAGETRYFPSVAQIDASSPSGTYRSDIRVMNDENPGDPDDETGLRVGLHDAPALTANNSAPAPAGIGVLQLSNAAAGPHEGALRAGVAVNAVDVTGPFEVVGMSTASFVGPDDTIAGDIEFNRFGRRSGVYNGTATLQLTMRSATGNFMSNAAPVDNVVWSVAHDQEDLMTDSHSAGAGEAYAETVGVNTAMSAATIVGGETPEAVSYSLEIVSAPTPNAVVSTDVFETSFDVESGLYVLQMTYDPEALPTGATPLDLLPLHFDENASLWEEAAMNNSDGGAGAAFYAGAYADYLAGAGGGVLDAADLSAYGVDAASDQVWVVLDNPGSFAVGLLGLPDPLAGDYNNNGVVDAADFTVWRDNLGEAAGALPNDVDGGVIGAAQYDTWVAHFGQTREAAQSPAVPEPSCVALLGLAAGAFARRRRH</sequence>
<dbReference type="PROSITE" id="PS00018">
    <property type="entry name" value="EF_HAND_1"/>
    <property type="match status" value="1"/>
</dbReference>
<keyword evidence="1" id="KW-0732">Signal</keyword>
<dbReference type="OrthoDB" id="259551at2"/>
<dbReference type="InterPro" id="IPR013424">
    <property type="entry name" value="Ice-binding_C"/>
</dbReference>
<evidence type="ECO:0000313" key="3">
    <source>
        <dbReference type="Proteomes" id="UP000315440"/>
    </source>
</evidence>
<name>A0A5C5ZUN4_9BACT</name>